<comment type="pathway">
    <text evidence="1 7">Cell wall biogenesis; peptidoglycan biosynthesis.</text>
</comment>
<dbReference type="UniPathway" id="UPA00219"/>
<evidence type="ECO:0000259" key="8">
    <source>
        <dbReference type="PROSITE" id="PS52029"/>
    </source>
</evidence>
<sequence length="312" mass="33098">MIAVIGSRSMRAQELSPLGSDLASDIQALKPGQFIWTPEIAPSGPVLAVISLAVQRCYVYRNGVLIGVTTVSTGRPGRETPTGVFTVLQKQVRHKSNLYDSAPMPYMERLTWSGVAMHAGNLPGYPTSHGCIHMPMTFAKLLYGMTTRGMTVVITDLDEVPRLAPTPDLLQGEAATKAEDAGGAIWEPQKAVSGPVSLILSGADKRLVVLRNGVLIGSTPVSVSGPVVETTAYSLSKVDEQGFHWMQLPLPGQSWAGSRELPLTERARVKMPDAFRSALDEILTPGATLVVTADSLLASGTGKSVTVIEAGP</sequence>
<evidence type="ECO:0000256" key="2">
    <source>
        <dbReference type="ARBA" id="ARBA00005992"/>
    </source>
</evidence>
<comment type="similarity">
    <text evidence="2">Belongs to the YkuD family.</text>
</comment>
<dbReference type="AlphaFoldDB" id="A0A7W7ZHG6"/>
<gene>
    <name evidence="9" type="ORF">HDF16_004656</name>
</gene>
<evidence type="ECO:0000313" key="9">
    <source>
        <dbReference type="EMBL" id="MBB5059922.1"/>
    </source>
</evidence>
<dbReference type="Gene3D" id="2.40.440.10">
    <property type="entry name" value="L,D-transpeptidase catalytic domain-like"/>
    <property type="match status" value="1"/>
</dbReference>
<dbReference type="Proteomes" id="UP000540989">
    <property type="component" value="Unassembled WGS sequence"/>
</dbReference>
<keyword evidence="6 7" id="KW-0961">Cell wall biogenesis/degradation</keyword>
<dbReference type="RefSeq" id="WP_246409715.1">
    <property type="nucleotide sequence ID" value="NZ_JACHIP010000008.1"/>
</dbReference>
<evidence type="ECO:0000313" key="10">
    <source>
        <dbReference type="Proteomes" id="UP000540989"/>
    </source>
</evidence>
<accession>A0A7W7ZHG6</accession>
<keyword evidence="5 7" id="KW-0573">Peptidoglycan synthesis</keyword>
<dbReference type="GO" id="GO:0071972">
    <property type="term" value="F:peptidoglycan L,D-transpeptidase activity"/>
    <property type="evidence" value="ECO:0007669"/>
    <property type="project" value="TreeGrafter"/>
</dbReference>
<keyword evidence="3" id="KW-0808">Transferase</keyword>
<dbReference type="PANTHER" id="PTHR30582:SF2">
    <property type="entry name" value="L,D-TRANSPEPTIDASE YCIB-RELATED"/>
    <property type="match status" value="1"/>
</dbReference>
<keyword evidence="4 7" id="KW-0133">Cell shape</keyword>
<evidence type="ECO:0000256" key="7">
    <source>
        <dbReference type="PROSITE-ProRule" id="PRU01373"/>
    </source>
</evidence>
<dbReference type="PROSITE" id="PS52029">
    <property type="entry name" value="LD_TPASE"/>
    <property type="match status" value="1"/>
</dbReference>
<dbReference type="InterPro" id="IPR050979">
    <property type="entry name" value="LD-transpeptidase"/>
</dbReference>
<dbReference type="GO" id="GO:0071555">
    <property type="term" value="P:cell wall organization"/>
    <property type="evidence" value="ECO:0007669"/>
    <property type="project" value="UniProtKB-UniRule"/>
</dbReference>
<evidence type="ECO:0000256" key="1">
    <source>
        <dbReference type="ARBA" id="ARBA00004752"/>
    </source>
</evidence>
<reference evidence="9 10" key="1">
    <citation type="submission" date="2020-08" db="EMBL/GenBank/DDBJ databases">
        <title>Genomic Encyclopedia of Type Strains, Phase IV (KMG-V): Genome sequencing to study the core and pangenomes of soil and plant-associated prokaryotes.</title>
        <authorList>
            <person name="Whitman W."/>
        </authorList>
    </citation>
    <scope>NUCLEOTIDE SEQUENCE [LARGE SCALE GENOMIC DNA]</scope>
    <source>
        <strain evidence="9 10">M8UP14</strain>
    </source>
</reference>
<evidence type="ECO:0000256" key="3">
    <source>
        <dbReference type="ARBA" id="ARBA00022679"/>
    </source>
</evidence>
<dbReference type="GO" id="GO:0018104">
    <property type="term" value="P:peptidoglycan-protein cross-linking"/>
    <property type="evidence" value="ECO:0007669"/>
    <property type="project" value="TreeGrafter"/>
</dbReference>
<keyword evidence="10" id="KW-1185">Reference proteome</keyword>
<dbReference type="InterPro" id="IPR005490">
    <property type="entry name" value="LD_TPept_cat_dom"/>
</dbReference>
<proteinExistence type="inferred from homology"/>
<feature type="active site" description="Proton donor/acceptor" evidence="7">
    <location>
        <position position="118"/>
    </location>
</feature>
<feature type="domain" description="L,D-TPase catalytic" evidence="8">
    <location>
        <begin position="46"/>
        <end position="155"/>
    </location>
</feature>
<dbReference type="PIRSF" id="PIRSF029342">
    <property type="entry name" value="UCP029342_ErfK/YbiS/YcfS/YnhG"/>
    <property type="match status" value="1"/>
</dbReference>
<organism evidence="9 10">
    <name type="scientific">Granulicella aggregans</name>
    <dbReference type="NCBI Taxonomy" id="474949"/>
    <lineage>
        <taxon>Bacteria</taxon>
        <taxon>Pseudomonadati</taxon>
        <taxon>Acidobacteriota</taxon>
        <taxon>Terriglobia</taxon>
        <taxon>Terriglobales</taxon>
        <taxon>Acidobacteriaceae</taxon>
        <taxon>Granulicella</taxon>
    </lineage>
</organism>
<dbReference type="CDD" id="cd16913">
    <property type="entry name" value="YkuD_like"/>
    <property type="match status" value="1"/>
</dbReference>
<dbReference type="GO" id="GO:0016740">
    <property type="term" value="F:transferase activity"/>
    <property type="evidence" value="ECO:0007669"/>
    <property type="project" value="UniProtKB-KW"/>
</dbReference>
<dbReference type="GO" id="GO:0008360">
    <property type="term" value="P:regulation of cell shape"/>
    <property type="evidence" value="ECO:0007669"/>
    <property type="project" value="UniProtKB-UniRule"/>
</dbReference>
<dbReference type="InterPro" id="IPR016915">
    <property type="entry name" value="UCP029342"/>
</dbReference>
<evidence type="ECO:0000256" key="5">
    <source>
        <dbReference type="ARBA" id="ARBA00022984"/>
    </source>
</evidence>
<dbReference type="PANTHER" id="PTHR30582">
    <property type="entry name" value="L,D-TRANSPEPTIDASE"/>
    <property type="match status" value="1"/>
</dbReference>
<dbReference type="NCBIfam" id="NF004785">
    <property type="entry name" value="PRK06132.1-2"/>
    <property type="match status" value="1"/>
</dbReference>
<dbReference type="GO" id="GO:0005576">
    <property type="term" value="C:extracellular region"/>
    <property type="evidence" value="ECO:0007669"/>
    <property type="project" value="TreeGrafter"/>
</dbReference>
<protein>
    <recommendedName>
        <fullName evidence="8">L,D-TPase catalytic domain-containing protein</fullName>
    </recommendedName>
</protein>
<dbReference type="Pfam" id="PF03734">
    <property type="entry name" value="YkuD"/>
    <property type="match status" value="1"/>
</dbReference>
<comment type="caution">
    <text evidence="9">The sequence shown here is derived from an EMBL/GenBank/DDBJ whole genome shotgun (WGS) entry which is preliminary data.</text>
</comment>
<evidence type="ECO:0000256" key="4">
    <source>
        <dbReference type="ARBA" id="ARBA00022960"/>
    </source>
</evidence>
<feature type="active site" description="Nucleophile" evidence="7">
    <location>
        <position position="131"/>
    </location>
</feature>
<evidence type="ECO:0000256" key="6">
    <source>
        <dbReference type="ARBA" id="ARBA00023316"/>
    </source>
</evidence>
<name>A0A7W7ZHG6_9BACT</name>
<dbReference type="InterPro" id="IPR038063">
    <property type="entry name" value="Transpep_catalytic_dom"/>
</dbReference>
<dbReference type="SUPFAM" id="SSF141523">
    <property type="entry name" value="L,D-transpeptidase catalytic domain-like"/>
    <property type="match status" value="1"/>
</dbReference>
<dbReference type="EMBL" id="JACHIP010000008">
    <property type="protein sequence ID" value="MBB5059922.1"/>
    <property type="molecule type" value="Genomic_DNA"/>
</dbReference>